<accession>A0A081R299</accession>
<keyword evidence="1" id="KW-1133">Transmembrane helix</keyword>
<dbReference type="PATRIC" id="fig|1303.44.peg.1907"/>
<dbReference type="InterPro" id="IPR027417">
    <property type="entry name" value="P-loop_NTPase"/>
</dbReference>
<dbReference type="AlphaFoldDB" id="A0A081R299"/>
<dbReference type="Gene3D" id="3.40.50.300">
    <property type="entry name" value="P-loop containing nucleotide triphosphate hydrolases"/>
    <property type="match status" value="1"/>
</dbReference>
<evidence type="ECO:0000313" key="3">
    <source>
        <dbReference type="Proteomes" id="UP000028098"/>
    </source>
</evidence>
<feature type="transmembrane region" description="Helical" evidence="1">
    <location>
        <begin position="21"/>
        <end position="44"/>
    </location>
</feature>
<keyword evidence="1" id="KW-0472">Membrane</keyword>
<dbReference type="Proteomes" id="UP000028098">
    <property type="component" value="Unassembled WGS sequence"/>
</dbReference>
<comment type="caution">
    <text evidence="2">The sequence shown here is derived from an EMBL/GenBank/DDBJ whole genome shotgun (WGS) entry which is preliminary data.</text>
</comment>
<dbReference type="EMBL" id="JPGB01000007">
    <property type="protein sequence ID" value="KEQ49322.1"/>
    <property type="molecule type" value="Genomic_DNA"/>
</dbReference>
<reference evidence="2 3" key="1">
    <citation type="submission" date="2014-05" db="EMBL/GenBank/DDBJ databases">
        <authorList>
            <person name="Daugherty S.C."/>
            <person name="Tallon L.J."/>
            <person name="Sadzewicz L."/>
            <person name="Kilian M."/>
            <person name="Tettelin H."/>
        </authorList>
    </citation>
    <scope>NUCLEOTIDE SEQUENCE [LARGE SCALE GENOMIC DNA]</scope>
    <source>
        <strain evidence="2 3">SK143</strain>
    </source>
</reference>
<evidence type="ECO:0008006" key="4">
    <source>
        <dbReference type="Google" id="ProtNLM"/>
    </source>
</evidence>
<keyword evidence="1" id="KW-0812">Transmembrane</keyword>
<protein>
    <recommendedName>
        <fullName evidence="4">Cell division protein FtsK</fullName>
    </recommendedName>
</protein>
<evidence type="ECO:0000256" key="1">
    <source>
        <dbReference type="SAM" id="Phobius"/>
    </source>
</evidence>
<evidence type="ECO:0000313" key="2">
    <source>
        <dbReference type="EMBL" id="KEQ49322.1"/>
    </source>
</evidence>
<organism evidence="2 3">
    <name type="scientific">Streptococcus oralis</name>
    <dbReference type="NCBI Taxonomy" id="1303"/>
    <lineage>
        <taxon>Bacteria</taxon>
        <taxon>Bacillati</taxon>
        <taxon>Bacillota</taxon>
        <taxon>Bacilli</taxon>
        <taxon>Lactobacillales</taxon>
        <taxon>Streptococcaceae</taxon>
        <taxon>Streptococcus</taxon>
    </lineage>
</organism>
<proteinExistence type="predicted"/>
<sequence length="451" mass="51524">MFRRKYRRIKPTSNCKLQGYQLSQIALAITFGLISLIVFIGQTITVLSPYLRKLLLCSIVIFVATFLILLYTWFQREHVSLIEIPPMSKESQKLAQRLKRLFNDKQITDVLKLSNATRYGNEMPEIHVWVNNRLDEGYIAIENIANWERADREKFEQRISGILTGKYQRFAVVNSELTTGDSFILFYFEDTLTSQRLHVKGQVDSLQEFVSKDCHAIQLSKNLIWHSDITPHLSIVARTRAGKSVLAGRYLARLMLLQGWIVEYNSAKYDRYVREFNGESDPTKIVERAEYWCSIMDERLAKINGADKDKYLEMEDMPDIALFFDELGNLNASLESFDKADKSLKITSRWIAAINRLSATGGSAGIHIIAISQFATKEGFLPSLARVNCSDAVIMLGGAADSADERKYLMSGFADMPKRSYDRGQGLARFIGSGKKWEVPHYFETPLFNDN</sequence>
<name>A0A081R299_STROR</name>
<gene>
    <name evidence="2" type="ORF">SK143_1998</name>
</gene>
<feature type="transmembrane region" description="Helical" evidence="1">
    <location>
        <begin position="50"/>
        <end position="74"/>
    </location>
</feature>
<dbReference type="SUPFAM" id="SSF52540">
    <property type="entry name" value="P-loop containing nucleoside triphosphate hydrolases"/>
    <property type="match status" value="1"/>
</dbReference>